<dbReference type="NCBIfam" id="TIGR03954">
    <property type="entry name" value="integ_memb_HG"/>
    <property type="match status" value="1"/>
</dbReference>
<gene>
    <name evidence="8" type="ORF">NBRC110019_10130</name>
</gene>
<keyword evidence="5 6" id="KW-0472">Membrane</keyword>
<evidence type="ECO:0000313" key="9">
    <source>
        <dbReference type="Proteomes" id="UP001143545"/>
    </source>
</evidence>
<dbReference type="PANTHER" id="PTHR40077:SF1">
    <property type="entry name" value="MEMBRANE PROTEIN"/>
    <property type="match status" value="1"/>
</dbReference>
<organism evidence="8 9">
    <name type="scientific">Neptunitalea chrysea</name>
    <dbReference type="NCBI Taxonomy" id="1647581"/>
    <lineage>
        <taxon>Bacteria</taxon>
        <taxon>Pseudomonadati</taxon>
        <taxon>Bacteroidota</taxon>
        <taxon>Flavobacteriia</taxon>
        <taxon>Flavobacteriales</taxon>
        <taxon>Flavobacteriaceae</taxon>
        <taxon>Neptunitalea</taxon>
    </lineage>
</organism>
<proteinExistence type="predicted"/>
<evidence type="ECO:0000313" key="8">
    <source>
        <dbReference type="EMBL" id="GLB51974.1"/>
    </source>
</evidence>
<evidence type="ECO:0000256" key="1">
    <source>
        <dbReference type="ARBA" id="ARBA00004651"/>
    </source>
</evidence>
<keyword evidence="9" id="KW-1185">Reference proteome</keyword>
<evidence type="ECO:0000256" key="4">
    <source>
        <dbReference type="ARBA" id="ARBA00022989"/>
    </source>
</evidence>
<accession>A0A9W6B642</accession>
<dbReference type="GO" id="GO:0005886">
    <property type="term" value="C:plasma membrane"/>
    <property type="evidence" value="ECO:0007669"/>
    <property type="project" value="UniProtKB-SubCell"/>
</dbReference>
<protein>
    <submittedName>
        <fullName evidence="8">Membrane protein</fullName>
    </submittedName>
</protein>
<name>A0A9W6B642_9FLAO</name>
<keyword evidence="4 6" id="KW-1133">Transmembrane helix</keyword>
<feature type="domain" description="DUF3817" evidence="7">
    <location>
        <begin position="24"/>
        <end position="110"/>
    </location>
</feature>
<dbReference type="AlphaFoldDB" id="A0A9W6B642"/>
<dbReference type="PANTHER" id="PTHR40077">
    <property type="entry name" value="MEMBRANE PROTEIN-RELATED"/>
    <property type="match status" value="1"/>
</dbReference>
<dbReference type="Pfam" id="PF12823">
    <property type="entry name" value="DUF3817"/>
    <property type="match status" value="1"/>
</dbReference>
<keyword evidence="2" id="KW-1003">Cell membrane</keyword>
<keyword evidence="3 6" id="KW-0812">Transmembrane</keyword>
<comment type="subcellular location">
    <subcellularLocation>
        <location evidence="1">Cell membrane</location>
        <topology evidence="1">Multi-pass membrane protein</topology>
    </subcellularLocation>
</comment>
<dbReference type="InterPro" id="IPR023845">
    <property type="entry name" value="DUF3817_TM"/>
</dbReference>
<evidence type="ECO:0000259" key="7">
    <source>
        <dbReference type="Pfam" id="PF12823"/>
    </source>
</evidence>
<comment type="caution">
    <text evidence="8">The sequence shown here is derived from an EMBL/GenBank/DDBJ whole genome shotgun (WGS) entry which is preliminary data.</text>
</comment>
<evidence type="ECO:0000256" key="6">
    <source>
        <dbReference type="SAM" id="Phobius"/>
    </source>
</evidence>
<sequence>MTLLLYTTSISLILPYQNLYMNISNFKIISILEGISLLLIFSVSMPLKYMMDYHTPNKIIGMLHGILFILYVFMAFSLKNEQNWNTKQFFIIMLCSVIPFGTFWMDRKYLR</sequence>
<evidence type="ECO:0000256" key="5">
    <source>
        <dbReference type="ARBA" id="ARBA00023136"/>
    </source>
</evidence>
<dbReference type="EMBL" id="BRVP01000005">
    <property type="protein sequence ID" value="GLB51974.1"/>
    <property type="molecule type" value="Genomic_DNA"/>
</dbReference>
<feature type="transmembrane region" description="Helical" evidence="6">
    <location>
        <begin position="59"/>
        <end position="76"/>
    </location>
</feature>
<reference evidence="8" key="1">
    <citation type="submission" date="2022-07" db="EMBL/GenBank/DDBJ databases">
        <title>Taxonomy of Novel Oxalotrophic and Methylotrophic Bacteria.</title>
        <authorList>
            <person name="Sahin N."/>
            <person name="Tani A."/>
        </authorList>
    </citation>
    <scope>NUCLEOTIDE SEQUENCE</scope>
    <source>
        <strain evidence="8">AM327</strain>
    </source>
</reference>
<dbReference type="Proteomes" id="UP001143545">
    <property type="component" value="Unassembled WGS sequence"/>
</dbReference>
<evidence type="ECO:0000256" key="2">
    <source>
        <dbReference type="ARBA" id="ARBA00022475"/>
    </source>
</evidence>
<feature type="transmembrane region" description="Helical" evidence="6">
    <location>
        <begin position="88"/>
        <end position="105"/>
    </location>
</feature>
<evidence type="ECO:0000256" key="3">
    <source>
        <dbReference type="ARBA" id="ARBA00022692"/>
    </source>
</evidence>
<feature type="transmembrane region" description="Helical" evidence="6">
    <location>
        <begin position="28"/>
        <end position="47"/>
    </location>
</feature>